<protein>
    <submittedName>
        <fullName evidence="3">Ribose 5-phosphate isomerase-related</fullName>
    </submittedName>
</protein>
<sequence>MNKVVIASDHGGFALKLEVIKHLKSKNIAVEDVGTHNEESCDYPDIAGLLCKKITNGEYERGILICGTGIGISIAANKHKGIYCAVVHDHFTAKMCIRHNNANVIAFGGRVIGIEIAKEIVDVFLSEEFESGRHNRRVNKVKEIENNQESIKN</sequence>
<dbReference type="NCBIfam" id="TIGR00689">
    <property type="entry name" value="rpiB_lacA_lacB"/>
    <property type="match status" value="1"/>
</dbReference>
<comment type="caution">
    <text evidence="3">The sequence shown here is derived from an EMBL/GenBank/DDBJ whole genome shotgun (WGS) entry which is preliminary data.</text>
</comment>
<gene>
    <name evidence="3" type="ORF">M0812_28038</name>
    <name evidence="4" type="ORF">M0813_27555</name>
</gene>
<dbReference type="PANTHER" id="PTHR43732">
    <property type="entry name" value="RIBOSE 5-PHOSPHATE ISOMERASE-RELATED"/>
    <property type="match status" value="1"/>
</dbReference>
<evidence type="ECO:0000313" key="4">
    <source>
        <dbReference type="EMBL" id="KAJ6236810.1"/>
    </source>
</evidence>
<dbReference type="NCBIfam" id="NF004051">
    <property type="entry name" value="PRK05571.1"/>
    <property type="match status" value="1"/>
</dbReference>
<reference evidence="4" key="1">
    <citation type="submission" date="2022-08" db="EMBL/GenBank/DDBJ databases">
        <title>Novel sulfate-reducing endosymbionts in the free-living metamonad Anaeramoeba.</title>
        <authorList>
            <person name="Jerlstrom-Hultqvist J."/>
            <person name="Cepicka I."/>
            <person name="Gallot-Lavallee L."/>
            <person name="Salas-Leiva D."/>
            <person name="Curtis B.A."/>
            <person name="Zahonova K."/>
            <person name="Pipaliya S."/>
            <person name="Dacks J."/>
            <person name="Roger A.J."/>
        </authorList>
    </citation>
    <scope>NUCLEOTIDE SEQUENCE</scope>
    <source>
        <strain evidence="4">Schooner1</strain>
    </source>
</reference>
<evidence type="ECO:0000313" key="5">
    <source>
        <dbReference type="Proteomes" id="UP001146793"/>
    </source>
</evidence>
<keyword evidence="2 3" id="KW-0413">Isomerase</keyword>
<dbReference type="Pfam" id="PF02502">
    <property type="entry name" value="LacAB_rpiB"/>
    <property type="match status" value="1"/>
</dbReference>
<dbReference type="GO" id="GO:0016853">
    <property type="term" value="F:isomerase activity"/>
    <property type="evidence" value="ECO:0007669"/>
    <property type="project" value="UniProtKB-KW"/>
</dbReference>
<dbReference type="EMBL" id="JAOAOG010000242">
    <property type="protein sequence ID" value="KAJ6236810.1"/>
    <property type="molecule type" value="Genomic_DNA"/>
</dbReference>
<dbReference type="InterPro" id="IPR036569">
    <property type="entry name" value="RpiB_LacA_LacB_sf"/>
</dbReference>
<dbReference type="EMBL" id="JANTQA010000070">
    <property type="protein sequence ID" value="KAJ3425593.1"/>
    <property type="molecule type" value="Genomic_DNA"/>
</dbReference>
<dbReference type="Proteomes" id="UP001146793">
    <property type="component" value="Unassembled WGS sequence"/>
</dbReference>
<dbReference type="PANTHER" id="PTHR43732:SF1">
    <property type="entry name" value="RIBOSE 5-PHOSPHATE ISOMERASE"/>
    <property type="match status" value="1"/>
</dbReference>
<name>A0AAV7Y6Z1_9EUKA</name>
<dbReference type="NCBIfam" id="TIGR01120">
    <property type="entry name" value="rpiB"/>
    <property type="match status" value="1"/>
</dbReference>
<accession>A0AAV7Y6Z1</accession>
<evidence type="ECO:0000313" key="3">
    <source>
        <dbReference type="EMBL" id="KAJ3425593.1"/>
    </source>
</evidence>
<dbReference type="InterPro" id="IPR004785">
    <property type="entry name" value="RpiB"/>
</dbReference>
<dbReference type="Proteomes" id="UP001150062">
    <property type="component" value="Unassembled WGS sequence"/>
</dbReference>
<dbReference type="SUPFAM" id="SSF89623">
    <property type="entry name" value="Ribose/Galactose isomerase RpiB/AlsB"/>
    <property type="match status" value="1"/>
</dbReference>
<proteinExistence type="inferred from homology"/>
<dbReference type="PIRSF" id="PIRSF005384">
    <property type="entry name" value="RpiB_LacA_B"/>
    <property type="match status" value="1"/>
</dbReference>
<organism evidence="3 5">
    <name type="scientific">Anaeramoeba flamelloides</name>
    <dbReference type="NCBI Taxonomy" id="1746091"/>
    <lineage>
        <taxon>Eukaryota</taxon>
        <taxon>Metamonada</taxon>
        <taxon>Anaeramoebidae</taxon>
        <taxon>Anaeramoeba</taxon>
    </lineage>
</organism>
<keyword evidence="6" id="KW-1185">Reference proteome</keyword>
<evidence type="ECO:0000313" key="6">
    <source>
        <dbReference type="Proteomes" id="UP001150062"/>
    </source>
</evidence>
<reference evidence="3" key="2">
    <citation type="submission" date="2022-08" db="EMBL/GenBank/DDBJ databases">
        <title>Novel sulphate-reducing endosymbionts in the free-living metamonad Anaeramoeba.</title>
        <authorList>
            <person name="Jerlstrom-Hultqvist J."/>
            <person name="Cepicka I."/>
            <person name="Gallot-Lavallee L."/>
            <person name="Salas-Leiva D."/>
            <person name="Curtis B.A."/>
            <person name="Zahonova K."/>
            <person name="Pipaliya S."/>
            <person name="Dacks J."/>
            <person name="Roger A.J."/>
        </authorList>
    </citation>
    <scope>NUCLEOTIDE SEQUENCE</scope>
    <source>
        <strain evidence="3">Busselton2</strain>
    </source>
</reference>
<evidence type="ECO:0000256" key="2">
    <source>
        <dbReference type="ARBA" id="ARBA00023235"/>
    </source>
</evidence>
<dbReference type="GO" id="GO:0005975">
    <property type="term" value="P:carbohydrate metabolic process"/>
    <property type="evidence" value="ECO:0007669"/>
    <property type="project" value="InterPro"/>
</dbReference>
<dbReference type="InterPro" id="IPR051812">
    <property type="entry name" value="SPI_LacAB/RpiB"/>
</dbReference>
<dbReference type="AlphaFoldDB" id="A0AAV7Y6Z1"/>
<dbReference type="Gene3D" id="3.40.1400.10">
    <property type="entry name" value="Sugar-phosphate isomerase, RpiB/LacA/LacB"/>
    <property type="match status" value="1"/>
</dbReference>
<comment type="similarity">
    <text evidence="1">Belongs to the LacAB/RpiB family.</text>
</comment>
<dbReference type="InterPro" id="IPR003500">
    <property type="entry name" value="RpiB_LacA_LacB"/>
</dbReference>
<evidence type="ECO:0000256" key="1">
    <source>
        <dbReference type="ARBA" id="ARBA00008754"/>
    </source>
</evidence>